<evidence type="ECO:0000313" key="7">
    <source>
        <dbReference type="Proteomes" id="UP000321722"/>
    </source>
</evidence>
<feature type="domain" description="Stealth protein CR2 conserved region 2" evidence="4">
    <location>
        <begin position="36"/>
        <end position="136"/>
    </location>
</feature>
<dbReference type="Proteomes" id="UP000321722">
    <property type="component" value="Unassembled WGS sequence"/>
</dbReference>
<evidence type="ECO:0000259" key="5">
    <source>
        <dbReference type="Pfam" id="PF17101"/>
    </source>
</evidence>
<dbReference type="GO" id="GO:0016772">
    <property type="term" value="F:transferase activity, transferring phosphorus-containing groups"/>
    <property type="evidence" value="ECO:0007669"/>
    <property type="project" value="InterPro"/>
</dbReference>
<comment type="caution">
    <text evidence="6">The sequence shown here is derived from an EMBL/GenBank/DDBJ whole genome shotgun (WGS) entry which is preliminary data.</text>
</comment>
<evidence type="ECO:0000313" key="6">
    <source>
        <dbReference type="EMBL" id="GEK42483.1"/>
    </source>
</evidence>
<sequence length="330" mass="39019">MKEKIDIVFTWVDGSDPNWQKKAKQYMPEKEFADRRFREWGTFKYVFRSIEKYASWANHIYIITDNQCPDWLNLDNPKVSIVDHKEIIDEKYLPTFNSNVIQLNAHKIPGLSDKFIIFNDDMFLNAPVKETDFFKNGLPCDFLVENALTASIPWFKSLFGAMLFINQKFNKKKFIKENFNKYFSTKYGVQGLRSFLSLPYSQFTGFMSTHWVQPFLKSTFEDVWNDFGEELEKSSYNHVRDANTDIPDYLMRYYQLAAGNFTPVKIKKRSKFLPIGGEFNVIKDVITREEYLGFCLNDDSVDDDNLFDEIKNRTINLLEEKFPNKSEFEK</sequence>
<dbReference type="InterPro" id="IPR047141">
    <property type="entry name" value="Stealth"/>
</dbReference>
<reference evidence="6 7" key="1">
    <citation type="submission" date="2019-07" db="EMBL/GenBank/DDBJ databases">
        <title>Whole genome shotgun sequence of Lactobacillus aviarius subsp. aviarius NBRC 102162.</title>
        <authorList>
            <person name="Hosoyama A."/>
            <person name="Uohara A."/>
            <person name="Ohji S."/>
            <person name="Ichikawa N."/>
        </authorList>
    </citation>
    <scope>NUCLEOTIDE SEQUENCE [LARGE SCALE GENOMIC DNA]</scope>
    <source>
        <strain evidence="6 7">NBRC 102162</strain>
    </source>
</reference>
<protein>
    <submittedName>
        <fullName evidence="6">Exopolysaccharide phosphotransferase cps2G</fullName>
    </submittedName>
</protein>
<dbReference type="PANTHER" id="PTHR24045:SF0">
    <property type="entry name" value="N-ACETYLGLUCOSAMINE-1-PHOSPHOTRANSFERASE SUBUNITS ALPHA_BETA"/>
    <property type="match status" value="1"/>
</dbReference>
<organism evidence="6 7">
    <name type="scientific">Ligilactobacillus aviarius</name>
    <dbReference type="NCBI Taxonomy" id="1606"/>
    <lineage>
        <taxon>Bacteria</taxon>
        <taxon>Bacillati</taxon>
        <taxon>Bacillota</taxon>
        <taxon>Bacilli</taxon>
        <taxon>Lactobacillales</taxon>
        <taxon>Lactobacillaceae</taxon>
        <taxon>Ligilactobacillus</taxon>
    </lineage>
</organism>
<dbReference type="AlphaFoldDB" id="A0A510WTD0"/>
<evidence type="ECO:0000256" key="2">
    <source>
        <dbReference type="ARBA" id="ARBA00022679"/>
    </source>
</evidence>
<keyword evidence="7" id="KW-1185">Reference proteome</keyword>
<proteinExistence type="inferred from homology"/>
<dbReference type="EMBL" id="BJUI01000024">
    <property type="protein sequence ID" value="GEK42483.1"/>
    <property type="molecule type" value="Genomic_DNA"/>
</dbReference>
<gene>
    <name evidence="6" type="primary">cps2G</name>
    <name evidence="6" type="ORF">LAV01_13150</name>
</gene>
<comment type="similarity">
    <text evidence="1">Belongs to the stealth family.</text>
</comment>
<keyword evidence="3" id="KW-0270">Exopolysaccharide synthesis</keyword>
<evidence type="ECO:0000256" key="3">
    <source>
        <dbReference type="ARBA" id="ARBA00023169"/>
    </source>
</evidence>
<dbReference type="InterPro" id="IPR021520">
    <property type="entry name" value="Stealth_CR2"/>
</dbReference>
<accession>A0A510WTD0</accession>
<dbReference type="GO" id="GO:0000271">
    <property type="term" value="P:polysaccharide biosynthetic process"/>
    <property type="evidence" value="ECO:0007669"/>
    <property type="project" value="UniProtKB-KW"/>
</dbReference>
<evidence type="ECO:0000259" key="4">
    <source>
        <dbReference type="Pfam" id="PF11380"/>
    </source>
</evidence>
<dbReference type="Pfam" id="PF17101">
    <property type="entry name" value="Stealth_CR1"/>
    <property type="match status" value="1"/>
</dbReference>
<keyword evidence="2 6" id="KW-0808">Transferase</keyword>
<evidence type="ECO:0000256" key="1">
    <source>
        <dbReference type="ARBA" id="ARBA00007583"/>
    </source>
</evidence>
<dbReference type="Pfam" id="PF11380">
    <property type="entry name" value="Stealth_CR2"/>
    <property type="match status" value="1"/>
</dbReference>
<feature type="domain" description="Stealth protein CR1 conserved region 1" evidence="5">
    <location>
        <begin position="3"/>
        <end position="29"/>
    </location>
</feature>
<dbReference type="GeneID" id="29934346"/>
<name>A0A510WTD0_9LACO</name>
<dbReference type="InterPro" id="IPR031358">
    <property type="entry name" value="Stealth_CR1"/>
</dbReference>
<dbReference type="PANTHER" id="PTHR24045">
    <property type="match status" value="1"/>
</dbReference>
<dbReference type="RefSeq" id="WP_057827058.1">
    <property type="nucleotide sequence ID" value="NZ_BAAACL010000016.1"/>
</dbReference>